<keyword evidence="5 8" id="KW-0443">Lipid metabolism</keyword>
<proteinExistence type="predicted"/>
<comment type="pathway">
    <text evidence="1 8">Lipid metabolism; fatty acid biosynthesis.</text>
</comment>
<feature type="compositionally biased region" description="Pro residues" evidence="9">
    <location>
        <begin position="136"/>
        <end position="155"/>
    </location>
</feature>
<dbReference type="InterPro" id="IPR050709">
    <property type="entry name" value="Biotin_Carboxyl_Carrier/Decarb"/>
</dbReference>
<evidence type="ECO:0000313" key="12">
    <source>
        <dbReference type="Proteomes" id="UP001497392"/>
    </source>
</evidence>
<feature type="region of interest" description="Disordered" evidence="9">
    <location>
        <begin position="15"/>
        <end position="71"/>
    </location>
</feature>
<evidence type="ECO:0000256" key="2">
    <source>
        <dbReference type="ARBA" id="ARBA00017562"/>
    </source>
</evidence>
<keyword evidence="8" id="KW-0934">Plastid</keyword>
<comment type="function">
    <text evidence="8">This protein is a component of the acetyl coenzyme A carboxylase complex; first, biotin carboxylase catalyzes the carboxylation of the carrier protein and then the transcarboxylase transfers the carboxyl group to form malonyl-CoA.</text>
</comment>
<keyword evidence="3 8" id="KW-0444">Lipid biosynthesis</keyword>
<gene>
    <name evidence="11" type="primary">g4980</name>
    <name evidence="11" type="ORF">VP750_LOCUS4249</name>
</gene>
<dbReference type="Gene3D" id="2.40.50.100">
    <property type="match status" value="1"/>
</dbReference>
<evidence type="ECO:0000259" key="10">
    <source>
        <dbReference type="PROSITE" id="PS50968"/>
    </source>
</evidence>
<protein>
    <recommendedName>
        <fullName evidence="2 8">Biotin carboxyl carrier protein of acetyl-CoA carboxylase</fullName>
    </recommendedName>
</protein>
<dbReference type="CDD" id="cd06850">
    <property type="entry name" value="biotinyl_domain"/>
    <property type="match status" value="1"/>
</dbReference>
<feature type="compositionally biased region" description="Low complexity" evidence="9">
    <location>
        <begin position="57"/>
        <end position="71"/>
    </location>
</feature>
<dbReference type="Proteomes" id="UP001497392">
    <property type="component" value="Unassembled WGS sequence"/>
</dbReference>
<keyword evidence="7 8" id="KW-0092">Biotin</keyword>
<dbReference type="InterPro" id="IPR011053">
    <property type="entry name" value="Single_hybrid_motif"/>
</dbReference>
<comment type="caution">
    <text evidence="11">The sequence shown here is derived from an EMBL/GenBank/DDBJ whole genome shotgun (WGS) entry which is preliminary data.</text>
</comment>
<keyword evidence="6 8" id="KW-0275">Fatty acid biosynthesis</keyword>
<name>A0ABP1FRN0_9CHLO</name>
<keyword evidence="12" id="KW-1185">Reference proteome</keyword>
<sequence>MQFGLLQCKGGLAAPCQAAGTQPKPQHGPRSRTNADGVGKASSRLVPRAAQVDEVSADANLSNGAANGSSNPLAFDELTDLLKMVHDTDIVELELRSKRFSLAVRKKEAIEALEPQVVYQQAPPQQGGQQFSPQQYAPPPPPMQQAPPASAPPTPSSSSNGSPPAPAAQDGVEVASPMAGTLYRSPAPGEPAFVKEGDKVTKGQTICIIEAMKLMNEIEADATGTIVKFLTPNGAPVTVGQALALIKP</sequence>
<evidence type="ECO:0000313" key="11">
    <source>
        <dbReference type="EMBL" id="CAL5222590.1"/>
    </source>
</evidence>
<dbReference type="PROSITE" id="PS00188">
    <property type="entry name" value="BIOTIN"/>
    <property type="match status" value="1"/>
</dbReference>
<evidence type="ECO:0000256" key="3">
    <source>
        <dbReference type="ARBA" id="ARBA00022516"/>
    </source>
</evidence>
<organism evidence="11 12">
    <name type="scientific">Coccomyxa viridis</name>
    <dbReference type="NCBI Taxonomy" id="1274662"/>
    <lineage>
        <taxon>Eukaryota</taxon>
        <taxon>Viridiplantae</taxon>
        <taxon>Chlorophyta</taxon>
        <taxon>core chlorophytes</taxon>
        <taxon>Trebouxiophyceae</taxon>
        <taxon>Trebouxiophyceae incertae sedis</taxon>
        <taxon>Coccomyxaceae</taxon>
        <taxon>Coccomyxa</taxon>
    </lineage>
</organism>
<evidence type="ECO:0000256" key="6">
    <source>
        <dbReference type="ARBA" id="ARBA00023160"/>
    </source>
</evidence>
<feature type="domain" description="Lipoyl-binding" evidence="10">
    <location>
        <begin position="171"/>
        <end position="247"/>
    </location>
</feature>
<dbReference type="PRINTS" id="PR01071">
    <property type="entry name" value="ACOABIOTINCC"/>
</dbReference>
<dbReference type="PANTHER" id="PTHR45266:SF3">
    <property type="entry name" value="OXALOACETATE DECARBOXYLASE ALPHA CHAIN"/>
    <property type="match status" value="1"/>
</dbReference>
<feature type="region of interest" description="Disordered" evidence="9">
    <location>
        <begin position="121"/>
        <end position="172"/>
    </location>
</feature>
<dbReference type="PROSITE" id="PS50968">
    <property type="entry name" value="BIOTINYL_LIPOYL"/>
    <property type="match status" value="1"/>
</dbReference>
<accession>A0ABP1FRN0</accession>
<evidence type="ECO:0000256" key="1">
    <source>
        <dbReference type="ARBA" id="ARBA00005194"/>
    </source>
</evidence>
<evidence type="ECO:0000256" key="4">
    <source>
        <dbReference type="ARBA" id="ARBA00022832"/>
    </source>
</evidence>
<evidence type="ECO:0000256" key="9">
    <source>
        <dbReference type="SAM" id="MobiDB-lite"/>
    </source>
</evidence>
<feature type="compositionally biased region" description="Low complexity" evidence="9">
    <location>
        <begin position="121"/>
        <end position="135"/>
    </location>
</feature>
<evidence type="ECO:0000256" key="7">
    <source>
        <dbReference type="ARBA" id="ARBA00023267"/>
    </source>
</evidence>
<keyword evidence="4 8" id="KW-0276">Fatty acid metabolism</keyword>
<dbReference type="SUPFAM" id="SSF51230">
    <property type="entry name" value="Single hybrid motif"/>
    <property type="match status" value="1"/>
</dbReference>
<dbReference type="InterPro" id="IPR001249">
    <property type="entry name" value="AcCoA_biotinCC"/>
</dbReference>
<dbReference type="PANTHER" id="PTHR45266">
    <property type="entry name" value="OXALOACETATE DECARBOXYLASE ALPHA CHAIN"/>
    <property type="match status" value="1"/>
</dbReference>
<comment type="subcellular location">
    <subcellularLocation>
        <location evidence="8">Plastid</location>
        <location evidence="8">Chloroplast</location>
    </subcellularLocation>
</comment>
<evidence type="ECO:0000256" key="8">
    <source>
        <dbReference type="RuleBase" id="RU364072"/>
    </source>
</evidence>
<evidence type="ECO:0000256" key="5">
    <source>
        <dbReference type="ARBA" id="ARBA00023098"/>
    </source>
</evidence>
<reference evidence="11 12" key="1">
    <citation type="submission" date="2024-06" db="EMBL/GenBank/DDBJ databases">
        <authorList>
            <person name="Kraege A."/>
            <person name="Thomma B."/>
        </authorList>
    </citation>
    <scope>NUCLEOTIDE SEQUENCE [LARGE SCALE GENOMIC DNA]</scope>
</reference>
<dbReference type="EMBL" id="CAXHTA020000007">
    <property type="protein sequence ID" value="CAL5222590.1"/>
    <property type="molecule type" value="Genomic_DNA"/>
</dbReference>
<dbReference type="Pfam" id="PF00364">
    <property type="entry name" value="Biotin_lipoyl"/>
    <property type="match status" value="1"/>
</dbReference>
<dbReference type="NCBIfam" id="TIGR00531">
    <property type="entry name" value="BCCP"/>
    <property type="match status" value="1"/>
</dbReference>
<dbReference type="InterPro" id="IPR000089">
    <property type="entry name" value="Biotin_lipoyl"/>
</dbReference>
<dbReference type="InterPro" id="IPR001882">
    <property type="entry name" value="Biotin_BS"/>
</dbReference>
<keyword evidence="8" id="KW-0150">Chloroplast</keyword>